<protein>
    <recommendedName>
        <fullName evidence="3">Reverse transcriptase domain-containing protein</fullName>
    </recommendedName>
</protein>
<feature type="non-terminal residue" evidence="2">
    <location>
        <position position="1"/>
    </location>
</feature>
<comment type="caution">
    <text evidence="2">The sequence shown here is derived from an EMBL/GenBank/DDBJ whole genome shotgun (WGS) entry which is preliminary data.</text>
</comment>
<reference evidence="2" key="1">
    <citation type="journal article" date="2019" name="Sci. Rep.">
        <title>Draft genome of Tanacetum cinerariifolium, the natural source of mosquito coil.</title>
        <authorList>
            <person name="Yamashiro T."/>
            <person name="Shiraishi A."/>
            <person name="Satake H."/>
            <person name="Nakayama K."/>
        </authorList>
    </citation>
    <scope>NUCLEOTIDE SEQUENCE</scope>
</reference>
<gene>
    <name evidence="2" type="ORF">Tci_827072</name>
</gene>
<evidence type="ECO:0000313" key="2">
    <source>
        <dbReference type="EMBL" id="GFC55102.1"/>
    </source>
</evidence>
<dbReference type="AlphaFoldDB" id="A0A699Q0X1"/>
<name>A0A699Q0X1_TANCI</name>
<feature type="region of interest" description="Disordered" evidence="1">
    <location>
        <begin position="38"/>
        <end position="61"/>
    </location>
</feature>
<feature type="region of interest" description="Disordered" evidence="1">
    <location>
        <begin position="79"/>
        <end position="106"/>
    </location>
</feature>
<evidence type="ECO:0008006" key="3">
    <source>
        <dbReference type="Google" id="ProtNLM"/>
    </source>
</evidence>
<organism evidence="2">
    <name type="scientific">Tanacetum cinerariifolium</name>
    <name type="common">Dalmatian daisy</name>
    <name type="synonym">Chrysanthemum cinerariifolium</name>
    <dbReference type="NCBI Taxonomy" id="118510"/>
    <lineage>
        <taxon>Eukaryota</taxon>
        <taxon>Viridiplantae</taxon>
        <taxon>Streptophyta</taxon>
        <taxon>Embryophyta</taxon>
        <taxon>Tracheophyta</taxon>
        <taxon>Spermatophyta</taxon>
        <taxon>Magnoliopsida</taxon>
        <taxon>eudicotyledons</taxon>
        <taxon>Gunneridae</taxon>
        <taxon>Pentapetalae</taxon>
        <taxon>asterids</taxon>
        <taxon>campanulids</taxon>
        <taxon>Asterales</taxon>
        <taxon>Asteraceae</taxon>
        <taxon>Asteroideae</taxon>
        <taxon>Anthemideae</taxon>
        <taxon>Anthemidinae</taxon>
        <taxon>Tanacetum</taxon>
    </lineage>
</organism>
<proteinExistence type="predicted"/>
<evidence type="ECO:0000256" key="1">
    <source>
        <dbReference type="SAM" id="MobiDB-lite"/>
    </source>
</evidence>
<accession>A0A699Q0X1</accession>
<dbReference type="EMBL" id="BKCJ010963881">
    <property type="protein sequence ID" value="GFC55102.1"/>
    <property type="molecule type" value="Genomic_DNA"/>
</dbReference>
<sequence>ARFCSSPEYPEYLSSADDEIVAEDQPYADYALPVALSPGYVADSDPKEDPEEDSKDSLVDYPADRADLVIAPIVDLVPSSEETEPFETNESATTPPPPTDGTTPLGARISIQPQAPMPFLLEAKAKRLLSLPRPPLSPLISLLPPFVEERLARDVWVDPIEAVEEIPPTNLEGVNARVTELVEVHEEDTQDIYVVIKDTQDRQTRLSHRVDVLIEDREFHQETVLLMKREDLVLKKAWAQSVGLSMAVHQEL</sequence>